<dbReference type="InterPro" id="IPR018719">
    <property type="entry name" value="DUF2243_membrane"/>
</dbReference>
<dbReference type="EMBL" id="CP051177">
    <property type="protein sequence ID" value="QKX49895.1"/>
    <property type="molecule type" value="Genomic_DNA"/>
</dbReference>
<name>A0A7H8Q8Q9_9BACL</name>
<dbReference type="Proteomes" id="UP000509222">
    <property type="component" value="Chromosome"/>
</dbReference>
<feature type="transmembrane region" description="Helical" evidence="1">
    <location>
        <begin position="25"/>
        <end position="48"/>
    </location>
</feature>
<evidence type="ECO:0000313" key="2">
    <source>
        <dbReference type="EMBL" id="QKX49895.1"/>
    </source>
</evidence>
<protein>
    <submittedName>
        <fullName evidence="2">DUF2243 domain-containing protein</fullName>
    </submittedName>
</protein>
<proteinExistence type="predicted"/>
<organism evidence="2 3">
    <name type="scientific">Planococcus glaciei</name>
    <dbReference type="NCBI Taxonomy" id="459472"/>
    <lineage>
        <taxon>Bacteria</taxon>
        <taxon>Bacillati</taxon>
        <taxon>Bacillota</taxon>
        <taxon>Bacilli</taxon>
        <taxon>Bacillales</taxon>
        <taxon>Caryophanaceae</taxon>
        <taxon>Planococcus</taxon>
    </lineage>
</organism>
<dbReference type="RefSeq" id="WP_036805046.1">
    <property type="nucleotide sequence ID" value="NZ_CP051177.1"/>
</dbReference>
<keyword evidence="1" id="KW-1133">Transmembrane helix</keyword>
<feature type="transmembrane region" description="Helical" evidence="1">
    <location>
        <begin position="68"/>
        <end position="87"/>
    </location>
</feature>
<evidence type="ECO:0000313" key="3">
    <source>
        <dbReference type="Proteomes" id="UP000509222"/>
    </source>
</evidence>
<reference evidence="3" key="2">
    <citation type="submission" date="2020-06" db="EMBL/GenBank/DDBJ databases">
        <title>Isolation of Planomicrobium glaciei.</title>
        <authorList>
            <person name="Malisova L."/>
            <person name="Safrankova R."/>
            <person name="Jakubu V."/>
            <person name="Spanelova P."/>
        </authorList>
    </citation>
    <scope>NUCLEOTIDE SEQUENCE [LARGE SCALE GENOMIC DNA]</scope>
    <source>
        <strain evidence="3">NRL-ATB46093</strain>
    </source>
</reference>
<keyword evidence="1" id="KW-0472">Membrane</keyword>
<accession>A0A7H8Q8Q9</accession>
<sequence>MFTNTENARAYANGKNRRVLSGRNLWSGVLFGVGTAAFVDEAVFHQLLHWHHFYDLSTSDVGLVSDGLFHAFSWFATIASLFLFADLRRRNAFWPQRWIGGMLMGAGAFQLYDGTIQHKLLKLHQIRYDVDILPYDLAWNAIAVLLLLLGAVLLWKTRQPAERTGS</sequence>
<reference evidence="2 3" key="1">
    <citation type="submission" date="2020-04" db="EMBL/GenBank/DDBJ databases">
        <authorList>
            <person name="Pajer P."/>
            <person name="Broz P."/>
        </authorList>
    </citation>
    <scope>NUCLEOTIDE SEQUENCE [LARGE SCALE GENOMIC DNA]</scope>
    <source>
        <strain evidence="3">NRL-ATB46093</strain>
    </source>
</reference>
<feature type="transmembrane region" description="Helical" evidence="1">
    <location>
        <begin position="99"/>
        <end position="117"/>
    </location>
</feature>
<evidence type="ECO:0000256" key="1">
    <source>
        <dbReference type="SAM" id="Phobius"/>
    </source>
</evidence>
<dbReference type="AlphaFoldDB" id="A0A7H8Q8Q9"/>
<keyword evidence="1" id="KW-0812">Transmembrane</keyword>
<feature type="transmembrane region" description="Helical" evidence="1">
    <location>
        <begin position="137"/>
        <end position="155"/>
    </location>
</feature>
<gene>
    <name evidence="2" type="ORF">HF394_04430</name>
</gene>
<keyword evidence="3" id="KW-1185">Reference proteome</keyword>
<dbReference type="Pfam" id="PF10002">
    <property type="entry name" value="DUF2243"/>
    <property type="match status" value="1"/>
</dbReference>